<protein>
    <recommendedName>
        <fullName evidence="5">Enterobactin synthase component D</fullName>
    </recommendedName>
    <alternativeName>
        <fullName evidence="8">4'-phosphopantetheinyl transferase EntD</fullName>
    </alternativeName>
    <alternativeName>
        <fullName evidence="9">Enterochelin synthase D</fullName>
    </alternativeName>
</protein>
<evidence type="ECO:0000259" key="15">
    <source>
        <dbReference type="Pfam" id="PF17837"/>
    </source>
</evidence>
<comment type="catalytic activity">
    <reaction evidence="10">
        <text>apo-[aryl-carrier protein] + CoA = holo-[aryl-carrier protein] + adenosine 3',5'-bisphosphate + H(+)</text>
        <dbReference type="Rhea" id="RHEA:48404"/>
        <dbReference type="Rhea" id="RHEA-COMP:15903"/>
        <dbReference type="Rhea" id="RHEA-COMP:17557"/>
        <dbReference type="ChEBI" id="CHEBI:15378"/>
        <dbReference type="ChEBI" id="CHEBI:29999"/>
        <dbReference type="ChEBI" id="CHEBI:57287"/>
        <dbReference type="ChEBI" id="CHEBI:58343"/>
        <dbReference type="ChEBI" id="CHEBI:64479"/>
    </reaction>
</comment>
<evidence type="ECO:0000256" key="5">
    <source>
        <dbReference type="ARBA" id="ARBA00019087"/>
    </source>
</evidence>
<evidence type="ECO:0000256" key="13">
    <source>
        <dbReference type="PIRSR" id="PIRSR603542-2"/>
    </source>
</evidence>
<dbReference type="InterPro" id="IPR008278">
    <property type="entry name" value="4-PPantetheinyl_Trfase_dom"/>
</dbReference>
<feature type="binding site" evidence="12">
    <location>
        <position position="61"/>
    </location>
    <ligand>
        <name>CoA</name>
        <dbReference type="ChEBI" id="CHEBI:57287"/>
    </ligand>
</feature>
<evidence type="ECO:0000256" key="9">
    <source>
        <dbReference type="ARBA" id="ARBA00031996"/>
    </source>
</evidence>
<evidence type="ECO:0000256" key="11">
    <source>
        <dbReference type="ARBA" id="ARBA00049191"/>
    </source>
</evidence>
<dbReference type="InterPro" id="IPR041354">
    <property type="entry name" value="4PPT_N"/>
</dbReference>
<evidence type="ECO:0000256" key="3">
    <source>
        <dbReference type="ARBA" id="ARBA00008342"/>
    </source>
</evidence>
<dbReference type="Pfam" id="PF01648">
    <property type="entry name" value="ACPS"/>
    <property type="match status" value="1"/>
</dbReference>
<keyword evidence="13" id="KW-0460">Magnesium</keyword>
<feature type="binding site" evidence="13">
    <location>
        <position position="121"/>
    </location>
    <ligand>
        <name>Mg(2+)</name>
        <dbReference type="ChEBI" id="CHEBI:18420"/>
    </ligand>
</feature>
<feature type="binding site" evidence="12">
    <location>
        <position position="164"/>
    </location>
    <ligand>
        <name>CoA</name>
        <dbReference type="ChEBI" id="CHEBI:57287"/>
    </ligand>
</feature>
<dbReference type="Proteomes" id="UP000839735">
    <property type="component" value="Unassembled WGS sequence"/>
</dbReference>
<sequence length="235" mass="26838">MKVFIKSSVRVNMPFFPGCIILCQFDISAWDDVLFTRENIFLPMSIQTSVSKRRAHYFAGRVAAKSALSKIGIENFILLNGKHMEPLWPRNIVGSLSHSEKFAACAVHRSFRSSGVGIDVESVLSRESARDILDLVVGDRENELIYNSIFDCTMMLTLIFSAKESLFKALYPHVRYYFDFDVASVVAVDFFNKTFTLMLTRSLTPELLVGDIFTGYFRFIESEVITFIYFNHGRC</sequence>
<evidence type="ECO:0000313" key="16">
    <source>
        <dbReference type="EMBL" id="ECC3916895.1"/>
    </source>
</evidence>
<dbReference type="PRINTS" id="PR01399">
    <property type="entry name" value="ENTSNTHTASED"/>
</dbReference>
<feature type="binding site" evidence="12">
    <location>
        <begin position="97"/>
        <end position="98"/>
    </location>
    <ligand>
        <name>CoA</name>
        <dbReference type="ChEBI" id="CHEBI:57287"/>
    </ligand>
</feature>
<feature type="binding site" evidence="12">
    <location>
        <position position="53"/>
    </location>
    <ligand>
        <name>CoA</name>
        <dbReference type="ChEBI" id="CHEBI:57287"/>
    </ligand>
</feature>
<dbReference type="PANTHER" id="PTHR38096">
    <property type="entry name" value="ENTEROBACTIN SYNTHASE COMPONENT D"/>
    <property type="match status" value="1"/>
</dbReference>
<keyword evidence="6 16" id="KW-0808">Transferase</keyword>
<dbReference type="AlphaFoldDB" id="A0A5Y1YFH8"/>
<dbReference type="GO" id="GO:0005886">
    <property type="term" value="C:plasma membrane"/>
    <property type="evidence" value="ECO:0007669"/>
    <property type="project" value="TreeGrafter"/>
</dbReference>
<feature type="binding site" evidence="12">
    <location>
        <position position="119"/>
    </location>
    <ligand>
        <name>CoA</name>
        <dbReference type="ChEBI" id="CHEBI:57287"/>
    </ligand>
</feature>
<name>A0A5Y1YFH8_SALDZ</name>
<gene>
    <name evidence="16" type="ORF">CTQ69_23620</name>
</gene>
<feature type="binding site" evidence="13">
    <location>
        <position position="119"/>
    </location>
    <ligand>
        <name>Mg(2+)</name>
        <dbReference type="ChEBI" id="CHEBI:18420"/>
    </ligand>
</feature>
<reference evidence="16" key="1">
    <citation type="submission" date="2018-08" db="EMBL/GenBank/DDBJ databases">
        <authorList>
            <person name="Ashton P.M."/>
            <person name="Dallman T."/>
            <person name="Nair S."/>
            <person name="De Pinna E."/>
            <person name="Peters T."/>
            <person name="Grant K."/>
        </authorList>
    </citation>
    <scope>NUCLEOTIDE SEQUENCE [LARGE SCALE GENOMIC DNA]</scope>
    <source>
        <strain evidence="16">294779</strain>
    </source>
</reference>
<comment type="catalytic activity">
    <reaction evidence="11">
        <text>apo-[peptidyl-carrier protein] + CoA = holo-[peptidyl-carrier protein] + adenosine 3',5'-bisphosphate + H(+)</text>
        <dbReference type="Rhea" id="RHEA:46228"/>
        <dbReference type="Rhea" id="RHEA-COMP:11479"/>
        <dbReference type="Rhea" id="RHEA-COMP:11480"/>
        <dbReference type="ChEBI" id="CHEBI:15378"/>
        <dbReference type="ChEBI" id="CHEBI:29999"/>
        <dbReference type="ChEBI" id="CHEBI:57287"/>
        <dbReference type="ChEBI" id="CHEBI:58343"/>
        <dbReference type="ChEBI" id="CHEBI:64479"/>
    </reaction>
</comment>
<evidence type="ECO:0000256" key="10">
    <source>
        <dbReference type="ARBA" id="ARBA00049176"/>
    </source>
</evidence>
<comment type="similarity">
    <text evidence="3">Belongs to the P-Pant transferase superfamily. EntD family.</text>
</comment>
<dbReference type="GO" id="GO:0009366">
    <property type="term" value="C:enterobactin synthetase complex"/>
    <property type="evidence" value="ECO:0007669"/>
    <property type="project" value="InterPro"/>
</dbReference>
<dbReference type="InterPro" id="IPR037143">
    <property type="entry name" value="4-PPantetheinyl_Trfase_dom_sf"/>
</dbReference>
<evidence type="ECO:0000256" key="12">
    <source>
        <dbReference type="PIRSR" id="PIRSR603542-1"/>
    </source>
</evidence>
<evidence type="ECO:0000259" key="14">
    <source>
        <dbReference type="Pfam" id="PF01648"/>
    </source>
</evidence>
<comment type="cofactor">
    <cofactor evidence="13">
        <name>Mg(2+)</name>
        <dbReference type="ChEBI" id="CHEBI:18420"/>
    </cofactor>
</comment>
<dbReference type="UniPathway" id="UPA00017"/>
<dbReference type="SUPFAM" id="SSF56214">
    <property type="entry name" value="4'-phosphopantetheinyl transferase"/>
    <property type="match status" value="1"/>
</dbReference>
<feature type="domain" description="4'-phosphopantetheinyl transferase" evidence="14">
    <location>
        <begin position="115"/>
        <end position="187"/>
    </location>
</feature>
<dbReference type="PANTHER" id="PTHR38096:SF1">
    <property type="entry name" value="ENTEROBACTIN SYNTHASE COMPONENT D"/>
    <property type="match status" value="1"/>
</dbReference>
<dbReference type="Pfam" id="PF17837">
    <property type="entry name" value="4PPT_N"/>
    <property type="match status" value="1"/>
</dbReference>
<feature type="domain" description="4'-phosphopantetheinyl transferase N-terminal" evidence="15">
    <location>
        <begin position="46"/>
        <end position="107"/>
    </location>
</feature>
<comment type="pathway">
    <text evidence="2">Siderophore biosynthesis; enterobactin biosynthesis.</text>
</comment>
<comment type="subunit">
    <text evidence="4">EntB, EntD, EntE, and EntF form a multienzyme complex called enterobactin synthase.</text>
</comment>
<comment type="caution">
    <text evidence="16">The sequence shown here is derived from an EMBL/GenBank/DDBJ whole genome shotgun (WGS) entry which is preliminary data.</text>
</comment>
<dbReference type="EMBL" id="AAIBIC010000040">
    <property type="protein sequence ID" value="ECC3916895.1"/>
    <property type="molecule type" value="Genomic_DNA"/>
</dbReference>
<organism evidence="16">
    <name type="scientific">Salmonella diarizonae</name>
    <dbReference type="NCBI Taxonomy" id="59204"/>
    <lineage>
        <taxon>Bacteria</taxon>
        <taxon>Pseudomonadati</taxon>
        <taxon>Pseudomonadota</taxon>
        <taxon>Gammaproteobacteria</taxon>
        <taxon>Enterobacterales</taxon>
        <taxon>Enterobacteriaceae</taxon>
        <taxon>Salmonella</taxon>
    </lineage>
</organism>
<accession>A0A5Y1YFH8</accession>
<evidence type="ECO:0000256" key="7">
    <source>
        <dbReference type="ARBA" id="ARBA00023191"/>
    </source>
</evidence>
<evidence type="ECO:0000256" key="6">
    <source>
        <dbReference type="ARBA" id="ARBA00022679"/>
    </source>
</evidence>
<evidence type="ECO:0000256" key="4">
    <source>
        <dbReference type="ARBA" id="ARBA00011503"/>
    </source>
</evidence>
<dbReference type="GO" id="GO:0000287">
    <property type="term" value="F:magnesium ion binding"/>
    <property type="evidence" value="ECO:0007669"/>
    <property type="project" value="InterPro"/>
</dbReference>
<dbReference type="GO" id="GO:0009239">
    <property type="term" value="P:enterobactin biosynthetic process"/>
    <property type="evidence" value="ECO:0007669"/>
    <property type="project" value="UniProtKB-UniPathway"/>
</dbReference>
<feature type="binding site" evidence="12">
    <location>
        <position position="168"/>
    </location>
    <ligand>
        <name>CoA</name>
        <dbReference type="ChEBI" id="CHEBI:57287"/>
    </ligand>
</feature>
<dbReference type="Gene3D" id="3.90.470.20">
    <property type="entry name" value="4'-phosphopantetheinyl transferase domain"/>
    <property type="match status" value="1"/>
</dbReference>
<comment type="function">
    <text evidence="1">Involved in the biosynthesis of the siderophore enterobactin (enterochelin), which is a macrocyclic trimeric lactone of N-(2,3-dihydroxybenzoyl)-serine. The serine trilactone serves as a scaffolding for the three catechol functionalities that provide hexadentate coordination for the tightly ligated iron(2+) atoms. Plays an essential role in the assembly of the enterobactin by catalyzing the transfer of the 4'-phosphopantetheine (Ppant) moiety from coenzyme A to the apo-domains of both EntB (ArCP domain) and EntF (PCP domain) to yield their holo-forms which make them competent for the activation of 2,3-dihydroxybenzoate (DHB) and L-serine, respectively.</text>
</comment>
<evidence type="ECO:0000256" key="1">
    <source>
        <dbReference type="ARBA" id="ARBA00003937"/>
    </source>
</evidence>
<keyword evidence="13" id="KW-0479">Metal-binding</keyword>
<keyword evidence="7" id="KW-0259">Enterobactin biosynthesis</keyword>
<dbReference type="InterPro" id="IPR003542">
    <property type="entry name" value="Enbac_synth_compD-like"/>
</dbReference>
<dbReference type="GO" id="GO:0008897">
    <property type="term" value="F:holo-[acyl-carrier-protein] synthase activity"/>
    <property type="evidence" value="ECO:0007669"/>
    <property type="project" value="InterPro"/>
</dbReference>
<evidence type="ECO:0000256" key="2">
    <source>
        <dbReference type="ARBA" id="ARBA00004993"/>
    </source>
</evidence>
<proteinExistence type="inferred from homology"/>
<evidence type="ECO:0000256" key="8">
    <source>
        <dbReference type="ARBA" id="ARBA00029894"/>
    </source>
</evidence>